<protein>
    <submittedName>
        <fullName evidence="4">CG1689</fullName>
    </submittedName>
</protein>
<proteinExistence type="predicted"/>
<accession>A0A183SR77</accession>
<dbReference type="OrthoDB" id="6240724at2759"/>
<dbReference type="Proteomes" id="UP000275846">
    <property type="component" value="Unassembled WGS sequence"/>
</dbReference>
<reference evidence="2 3" key="2">
    <citation type="submission" date="2018-11" db="EMBL/GenBank/DDBJ databases">
        <authorList>
            <consortium name="Pathogen Informatics"/>
        </authorList>
    </citation>
    <scope>NUCLEOTIDE SEQUENCE [LARGE SCALE GENOMIC DNA]</scope>
    <source>
        <strain evidence="2 3">NST_G2</strain>
    </source>
</reference>
<gene>
    <name evidence="2" type="ORF">SSLN_LOCUS6725</name>
</gene>
<evidence type="ECO:0000256" key="1">
    <source>
        <dbReference type="SAM" id="SignalP"/>
    </source>
</evidence>
<reference evidence="4" key="1">
    <citation type="submission" date="2016-06" db="UniProtKB">
        <authorList>
            <consortium name="WormBaseParasite"/>
        </authorList>
    </citation>
    <scope>IDENTIFICATION</scope>
</reference>
<dbReference type="WBParaSite" id="SSLN_0000693801-mRNA-1">
    <property type="protein sequence ID" value="SSLN_0000693801-mRNA-1"/>
    <property type="gene ID" value="SSLN_0000693801"/>
</dbReference>
<keyword evidence="3" id="KW-1185">Reference proteome</keyword>
<name>A0A183SR77_SCHSO</name>
<evidence type="ECO:0000313" key="2">
    <source>
        <dbReference type="EMBL" id="VDL93110.1"/>
    </source>
</evidence>
<evidence type="ECO:0000313" key="4">
    <source>
        <dbReference type="WBParaSite" id="SSLN_0000693801-mRNA-1"/>
    </source>
</evidence>
<dbReference type="AlphaFoldDB" id="A0A183SR77"/>
<keyword evidence="1" id="KW-0732">Signal</keyword>
<feature type="chain" id="PRO_5043141287" evidence="1">
    <location>
        <begin position="22"/>
        <end position="313"/>
    </location>
</feature>
<evidence type="ECO:0000313" key="3">
    <source>
        <dbReference type="Proteomes" id="UP000275846"/>
    </source>
</evidence>
<feature type="signal peptide" evidence="1">
    <location>
        <begin position="1"/>
        <end position="21"/>
    </location>
</feature>
<organism evidence="4">
    <name type="scientific">Schistocephalus solidus</name>
    <name type="common">Tapeworm</name>
    <dbReference type="NCBI Taxonomy" id="70667"/>
    <lineage>
        <taxon>Eukaryota</taxon>
        <taxon>Metazoa</taxon>
        <taxon>Spiralia</taxon>
        <taxon>Lophotrochozoa</taxon>
        <taxon>Platyhelminthes</taxon>
        <taxon>Cestoda</taxon>
        <taxon>Eucestoda</taxon>
        <taxon>Diphyllobothriidea</taxon>
        <taxon>Diphyllobothriidae</taxon>
        <taxon>Schistocephalus</taxon>
    </lineage>
</organism>
<dbReference type="EMBL" id="UYSU01033826">
    <property type="protein sequence ID" value="VDL93110.1"/>
    <property type="molecule type" value="Genomic_DNA"/>
</dbReference>
<sequence length="313" mass="32710">MITRELTCLLLPLISCLAVQGAVLNYGGYQPFLQQFRNLNPLQGHQQQQVQQQQQQPAHQWSYASMGQPVTVRQPQQTTFSAPAASAAPLGQYLQLFNGLQGSNGAGAYDSSTSGLGSAQPADNLFYSVLPAAGSQTPVVSATAGVSGSEAPIVSGTSGGGGSSFLDASGSAINQLYSGLYSPVVGSPTDGVLGANGGILGTGDDTALVDSTGDAQYYLGPSAFQSGATVDANGVFQITPEAAEQHRQQDERLRQLLIKHFTTSPFHRNNNNNGQINSIGQFPLVSATGTGTYLQSQQPQQQQQVSIPLTSYL</sequence>